<proteinExistence type="inferred from homology"/>
<keyword evidence="5 6" id="KW-0472">Membrane</keyword>
<feature type="transmembrane region" description="Helical" evidence="6">
    <location>
        <begin position="91"/>
        <end position="114"/>
    </location>
</feature>
<organism evidence="7 8">
    <name type="scientific">Tessaracoccus lacteus</name>
    <dbReference type="NCBI Taxonomy" id="3041766"/>
    <lineage>
        <taxon>Bacteria</taxon>
        <taxon>Bacillati</taxon>
        <taxon>Actinomycetota</taxon>
        <taxon>Actinomycetes</taxon>
        <taxon>Propionibacteriales</taxon>
        <taxon>Propionibacteriaceae</taxon>
        <taxon>Tessaracoccus</taxon>
    </lineage>
</organism>
<reference evidence="7 8" key="1">
    <citation type="journal article" date="2008" name="Int. J. Syst. Evol. Microbiol.">
        <title>Tessaracoccus flavescens sp. nov., isolated from marine sediment.</title>
        <authorList>
            <person name="Lee D.W."/>
            <person name="Lee S.D."/>
        </authorList>
    </citation>
    <scope>NUCLEOTIDE SEQUENCE [LARGE SCALE GENOMIC DNA]</scope>
    <source>
        <strain evidence="7 8">T21</strain>
    </source>
</reference>
<dbReference type="Pfam" id="PF03649">
    <property type="entry name" value="UPF0014"/>
    <property type="match status" value="1"/>
</dbReference>
<evidence type="ECO:0000256" key="5">
    <source>
        <dbReference type="ARBA" id="ARBA00023136"/>
    </source>
</evidence>
<dbReference type="PANTHER" id="PTHR30028">
    <property type="entry name" value="UPF0014 INNER MEMBRANE PROTEIN YBBM-RELATED"/>
    <property type="match status" value="1"/>
</dbReference>
<gene>
    <name evidence="7" type="ORF">QH948_05845</name>
</gene>
<accession>A0ABY8Q172</accession>
<evidence type="ECO:0000256" key="4">
    <source>
        <dbReference type="ARBA" id="ARBA00022989"/>
    </source>
</evidence>
<dbReference type="PANTHER" id="PTHR30028:SF0">
    <property type="entry name" value="PROTEIN ALUMINUM SENSITIVE 3"/>
    <property type="match status" value="1"/>
</dbReference>
<comment type="similarity">
    <text evidence="2">Belongs to the UPF0014 family.</text>
</comment>
<dbReference type="EMBL" id="CP123967">
    <property type="protein sequence ID" value="WGT48271.1"/>
    <property type="molecule type" value="Genomic_DNA"/>
</dbReference>
<evidence type="ECO:0000256" key="6">
    <source>
        <dbReference type="SAM" id="Phobius"/>
    </source>
</evidence>
<feature type="transmembrane region" description="Helical" evidence="6">
    <location>
        <begin position="61"/>
        <end position="79"/>
    </location>
</feature>
<protein>
    <submittedName>
        <fullName evidence="7">ABC transporter permease</fullName>
    </submittedName>
</protein>
<evidence type="ECO:0000313" key="7">
    <source>
        <dbReference type="EMBL" id="WGT48271.1"/>
    </source>
</evidence>
<dbReference type="RefSeq" id="WP_281145912.1">
    <property type="nucleotide sequence ID" value="NZ_CP123967.1"/>
</dbReference>
<dbReference type="Proteomes" id="UP001244136">
    <property type="component" value="Chromosome"/>
</dbReference>
<feature type="transmembrane region" description="Helical" evidence="6">
    <location>
        <begin position="217"/>
        <end position="244"/>
    </location>
</feature>
<keyword evidence="3 6" id="KW-0812">Transmembrane</keyword>
<feature type="transmembrane region" description="Helical" evidence="6">
    <location>
        <begin position="120"/>
        <end position="139"/>
    </location>
</feature>
<keyword evidence="8" id="KW-1185">Reference proteome</keyword>
<sequence length="254" mass="26351">MTVELGWPLAVALLALVALGMTVAHLARLPVRAAIGWAAVRAGLQLMVVSLIVGVALSNPWLAFAFVALMFTVGVITTGRRTGLKGIRPHLAAALAMASGAVPVLAIIFLGGTAPLTGPAIVPIAGIIVGNMMTVHTLVGRRSFDELRQHVTEYEAWLSLGFTRDRAISGVVSPTLHESLLPALDQTRTVGLVSLPGAYIGVLLGGGDPWAAAAAQVLVLVGINAAQVIVVTLARALMAAGWLLPSDLQERLHP</sequence>
<dbReference type="InterPro" id="IPR005226">
    <property type="entry name" value="UPF0014_fam"/>
</dbReference>
<evidence type="ECO:0000256" key="1">
    <source>
        <dbReference type="ARBA" id="ARBA00004141"/>
    </source>
</evidence>
<comment type="subcellular location">
    <subcellularLocation>
        <location evidence="1">Membrane</location>
        <topology evidence="1">Multi-pass membrane protein</topology>
    </subcellularLocation>
</comment>
<evidence type="ECO:0000256" key="3">
    <source>
        <dbReference type="ARBA" id="ARBA00022692"/>
    </source>
</evidence>
<feature type="transmembrane region" description="Helical" evidence="6">
    <location>
        <begin position="34"/>
        <end position="55"/>
    </location>
</feature>
<feature type="transmembrane region" description="Helical" evidence="6">
    <location>
        <begin position="6"/>
        <end position="27"/>
    </location>
</feature>
<evidence type="ECO:0000313" key="8">
    <source>
        <dbReference type="Proteomes" id="UP001244136"/>
    </source>
</evidence>
<name>A0ABY8Q172_9ACTN</name>
<keyword evidence="4 6" id="KW-1133">Transmembrane helix</keyword>
<evidence type="ECO:0000256" key="2">
    <source>
        <dbReference type="ARBA" id="ARBA00005268"/>
    </source>
</evidence>